<dbReference type="GO" id="GO:0004586">
    <property type="term" value="F:ornithine decarboxylase activity"/>
    <property type="evidence" value="ECO:0007669"/>
    <property type="project" value="TreeGrafter"/>
</dbReference>
<gene>
    <name evidence="6" type="ORF">HU200_033948</name>
</gene>
<evidence type="ECO:0000256" key="3">
    <source>
        <dbReference type="SAM" id="MobiDB-lite"/>
    </source>
</evidence>
<feature type="signal peptide" evidence="4">
    <location>
        <begin position="1"/>
        <end position="21"/>
    </location>
</feature>
<evidence type="ECO:0000256" key="2">
    <source>
        <dbReference type="ARBA" id="ARBA00023239"/>
    </source>
</evidence>
<keyword evidence="4" id="KW-0732">Signal</keyword>
<dbReference type="PANTHER" id="PTHR11482:SF6">
    <property type="entry name" value="ORNITHINE DECARBOXYLASE 1-RELATED"/>
    <property type="match status" value="1"/>
</dbReference>
<evidence type="ECO:0000313" key="7">
    <source>
        <dbReference type="Proteomes" id="UP000636709"/>
    </source>
</evidence>
<comment type="caution">
    <text evidence="6">The sequence shown here is derived from an EMBL/GenBank/DDBJ whole genome shotgun (WGS) entry which is preliminary data.</text>
</comment>
<dbReference type="InterPro" id="IPR022643">
    <property type="entry name" value="De-COase2_C"/>
</dbReference>
<protein>
    <recommendedName>
        <fullName evidence="5">Orn/DAP/Arg decarboxylase 2 C-terminal domain-containing protein</fullName>
    </recommendedName>
</protein>
<accession>A0A835BKX6</accession>
<keyword evidence="7" id="KW-1185">Reference proteome</keyword>
<sequence length="188" mass="20922">MCHMSFVAVLTLARHASHAHASSTSAAFTLAARTIGKRMHTRRDRRRRLRGSLNCMTASSWSHEPLRRRWPPRRAPRPHSEKTHTLFGPTCATPGLDTCRSPEMSVGDWLIFDDMGAYTTATGRLQVQRLPALIDLPTARYFTGSISKAAVTVTAGAARLMAGTGRSIDDHYCRVKESRAAWRPMAMF</sequence>
<name>A0A835BKX6_9POAL</name>
<dbReference type="GO" id="GO:0005737">
    <property type="term" value="C:cytoplasm"/>
    <property type="evidence" value="ECO:0007669"/>
    <property type="project" value="TreeGrafter"/>
</dbReference>
<organism evidence="6 7">
    <name type="scientific">Digitaria exilis</name>
    <dbReference type="NCBI Taxonomy" id="1010633"/>
    <lineage>
        <taxon>Eukaryota</taxon>
        <taxon>Viridiplantae</taxon>
        <taxon>Streptophyta</taxon>
        <taxon>Embryophyta</taxon>
        <taxon>Tracheophyta</taxon>
        <taxon>Spermatophyta</taxon>
        <taxon>Magnoliopsida</taxon>
        <taxon>Liliopsida</taxon>
        <taxon>Poales</taxon>
        <taxon>Poaceae</taxon>
        <taxon>PACMAD clade</taxon>
        <taxon>Panicoideae</taxon>
        <taxon>Panicodae</taxon>
        <taxon>Paniceae</taxon>
        <taxon>Anthephorinae</taxon>
        <taxon>Digitaria</taxon>
    </lineage>
</organism>
<dbReference type="Pfam" id="PF00278">
    <property type="entry name" value="Orn_DAP_Arg_deC"/>
    <property type="match status" value="1"/>
</dbReference>
<dbReference type="AlphaFoldDB" id="A0A835BKX6"/>
<dbReference type="OrthoDB" id="5034579at2759"/>
<keyword evidence="2" id="KW-0456">Lyase</keyword>
<evidence type="ECO:0000313" key="6">
    <source>
        <dbReference type="EMBL" id="KAF8701053.1"/>
    </source>
</evidence>
<dbReference type="Gene3D" id="2.40.37.10">
    <property type="entry name" value="Lyase, Ornithine Decarboxylase, Chain A, domain 1"/>
    <property type="match status" value="1"/>
</dbReference>
<dbReference type="InterPro" id="IPR009006">
    <property type="entry name" value="Ala_racemase/Decarboxylase_C"/>
</dbReference>
<feature type="domain" description="Orn/DAP/Arg decarboxylase 2 C-terminal" evidence="5">
    <location>
        <begin position="49"/>
        <end position="116"/>
    </location>
</feature>
<dbReference type="GO" id="GO:0033387">
    <property type="term" value="P:putrescine biosynthetic process from arginine, via ornithine"/>
    <property type="evidence" value="ECO:0007669"/>
    <property type="project" value="TreeGrafter"/>
</dbReference>
<dbReference type="InterPro" id="IPR002433">
    <property type="entry name" value="Orn_de-COase"/>
</dbReference>
<feature type="region of interest" description="Disordered" evidence="3">
    <location>
        <begin position="66"/>
        <end position="87"/>
    </location>
</feature>
<evidence type="ECO:0000256" key="4">
    <source>
        <dbReference type="SAM" id="SignalP"/>
    </source>
</evidence>
<proteinExistence type="predicted"/>
<keyword evidence="1" id="KW-0663">Pyridoxal phosphate</keyword>
<feature type="chain" id="PRO_5032577809" description="Orn/DAP/Arg decarboxylase 2 C-terminal domain-containing protein" evidence="4">
    <location>
        <begin position="22"/>
        <end position="188"/>
    </location>
</feature>
<evidence type="ECO:0000256" key="1">
    <source>
        <dbReference type="ARBA" id="ARBA00022898"/>
    </source>
</evidence>
<dbReference type="PANTHER" id="PTHR11482">
    <property type="entry name" value="ARGININE/DIAMINOPIMELATE/ORNITHINE DECARBOXYLASE"/>
    <property type="match status" value="1"/>
</dbReference>
<dbReference type="SUPFAM" id="SSF50621">
    <property type="entry name" value="Alanine racemase C-terminal domain-like"/>
    <property type="match status" value="1"/>
</dbReference>
<evidence type="ECO:0000259" key="5">
    <source>
        <dbReference type="Pfam" id="PF00278"/>
    </source>
</evidence>
<feature type="compositionally biased region" description="Basic residues" evidence="3">
    <location>
        <begin position="66"/>
        <end position="77"/>
    </location>
</feature>
<reference evidence="6" key="1">
    <citation type="submission" date="2020-07" db="EMBL/GenBank/DDBJ databases">
        <title>Genome sequence and genetic diversity analysis of an under-domesticated orphan crop, white fonio (Digitaria exilis).</title>
        <authorList>
            <person name="Bennetzen J.L."/>
            <person name="Chen S."/>
            <person name="Ma X."/>
            <person name="Wang X."/>
            <person name="Yssel A.E.J."/>
            <person name="Chaluvadi S.R."/>
            <person name="Johnson M."/>
            <person name="Gangashetty P."/>
            <person name="Hamidou F."/>
            <person name="Sanogo M.D."/>
            <person name="Zwaenepoel A."/>
            <person name="Wallace J."/>
            <person name="Van De Peer Y."/>
            <person name="Van Deynze A."/>
        </authorList>
    </citation>
    <scope>NUCLEOTIDE SEQUENCE</scope>
    <source>
        <tissue evidence="6">Leaves</tissue>
    </source>
</reference>
<dbReference type="Proteomes" id="UP000636709">
    <property type="component" value="Unassembled WGS sequence"/>
</dbReference>
<dbReference type="EMBL" id="JACEFO010001823">
    <property type="protein sequence ID" value="KAF8701053.1"/>
    <property type="molecule type" value="Genomic_DNA"/>
</dbReference>